<evidence type="ECO:0008006" key="3">
    <source>
        <dbReference type="Google" id="ProtNLM"/>
    </source>
</evidence>
<dbReference type="EMBL" id="JAYGHT010000075">
    <property type="protein sequence ID" value="MEA5520134.1"/>
    <property type="molecule type" value="Genomic_DNA"/>
</dbReference>
<dbReference type="Proteomes" id="UP001301728">
    <property type="component" value="Unassembled WGS sequence"/>
</dbReference>
<keyword evidence="2" id="KW-1185">Reference proteome</keyword>
<evidence type="ECO:0000313" key="2">
    <source>
        <dbReference type="Proteomes" id="UP001301728"/>
    </source>
</evidence>
<proteinExistence type="predicted"/>
<dbReference type="RefSeq" id="WP_323224993.1">
    <property type="nucleotide sequence ID" value="NZ_JAYGHT010000075.1"/>
</dbReference>
<evidence type="ECO:0000313" key="1">
    <source>
        <dbReference type="EMBL" id="MEA5520134.1"/>
    </source>
</evidence>
<reference evidence="1 2" key="1">
    <citation type="submission" date="2023-12" db="EMBL/GenBank/DDBJ databases">
        <title>Baltic Sea Cyanobacteria.</title>
        <authorList>
            <person name="Delbaje E."/>
            <person name="Fewer D.P."/>
            <person name="Shishido T.K."/>
        </authorList>
    </citation>
    <scope>NUCLEOTIDE SEQUENCE [LARGE SCALE GENOMIC DNA]</scope>
    <source>
        <strain evidence="1 2">CCNP 1315</strain>
    </source>
</reference>
<accession>A0ABU5TYW2</accession>
<protein>
    <recommendedName>
        <fullName evidence="3">GIY-YIG domain-containing protein</fullName>
    </recommendedName>
</protein>
<gene>
    <name evidence="1" type="ORF">VB854_14395</name>
</gene>
<organism evidence="1 2">
    <name type="scientific">Limnoraphis robusta CCNP1315</name>
    <dbReference type="NCBI Taxonomy" id="3110306"/>
    <lineage>
        <taxon>Bacteria</taxon>
        <taxon>Bacillati</taxon>
        <taxon>Cyanobacteriota</taxon>
        <taxon>Cyanophyceae</taxon>
        <taxon>Oscillatoriophycideae</taxon>
        <taxon>Oscillatoriales</taxon>
        <taxon>Sirenicapillariaceae</taxon>
        <taxon>Limnoraphis</taxon>
    </lineage>
</organism>
<name>A0ABU5TYW2_9CYAN</name>
<comment type="caution">
    <text evidence="1">The sequence shown here is derived from an EMBL/GenBank/DDBJ whole genome shotgun (WGS) entry which is preliminary data.</text>
</comment>
<sequence length="267" mass="31153">MPLSNELFQWLDKGWYEPEISSIKTDLHKLPNLPGIYAVYIPNQPILYLYIGMTTETIYKRWTGYKQGHHQYEDLILLEEQGVSFSLKCWVFPPESLLDLNKKDYGKSLKDYGKSLKDILSIIEKQLIYNLSPLLNKQHNNNPNVEYDDWALWIINYLEKQSTRKPIDLYRLDVEIYNVPKKPGIYIINSGSNISKSTVIYAGYAENINESLSKNRDGIVQQINKNIQILDNPPFIYYIGMPENTDIKILERIAKAINMLSSKLDRR</sequence>